<dbReference type="AlphaFoldDB" id="A0A9N9PLE3"/>
<protein>
    <submittedName>
        <fullName evidence="2">19112_t:CDS:1</fullName>
    </submittedName>
</protein>
<feature type="region of interest" description="Disordered" evidence="1">
    <location>
        <begin position="1"/>
        <end position="21"/>
    </location>
</feature>
<evidence type="ECO:0000313" key="2">
    <source>
        <dbReference type="EMBL" id="CAG8835823.1"/>
    </source>
</evidence>
<proteinExistence type="predicted"/>
<accession>A0A9N9PLE3</accession>
<feature type="compositionally biased region" description="Basic and acidic residues" evidence="1">
    <location>
        <begin position="8"/>
        <end position="21"/>
    </location>
</feature>
<sequence length="96" mass="11255">NISNHLLPESDPKSDAENKDENLVYEMEDLEKLIATNFLNCKENEYIKFSSIIKLNDKFIEEALSNKYNQYNNNEQSFHFIVNALLVLIKTGSQYY</sequence>
<name>A0A9N9PLE3_9GLOM</name>
<dbReference type="OrthoDB" id="10504329at2759"/>
<reference evidence="2" key="1">
    <citation type="submission" date="2021-06" db="EMBL/GenBank/DDBJ databases">
        <authorList>
            <person name="Kallberg Y."/>
            <person name="Tangrot J."/>
            <person name="Rosling A."/>
        </authorList>
    </citation>
    <scope>NUCLEOTIDE SEQUENCE</scope>
    <source>
        <strain evidence="2">FL966</strain>
    </source>
</reference>
<comment type="caution">
    <text evidence="2">The sequence shown here is derived from an EMBL/GenBank/DDBJ whole genome shotgun (WGS) entry which is preliminary data.</text>
</comment>
<dbReference type="Proteomes" id="UP000789759">
    <property type="component" value="Unassembled WGS sequence"/>
</dbReference>
<keyword evidence="3" id="KW-1185">Reference proteome</keyword>
<gene>
    <name evidence="2" type="ORF">CPELLU_LOCUS21298</name>
</gene>
<organism evidence="2 3">
    <name type="scientific">Cetraspora pellucida</name>
    <dbReference type="NCBI Taxonomy" id="1433469"/>
    <lineage>
        <taxon>Eukaryota</taxon>
        <taxon>Fungi</taxon>
        <taxon>Fungi incertae sedis</taxon>
        <taxon>Mucoromycota</taxon>
        <taxon>Glomeromycotina</taxon>
        <taxon>Glomeromycetes</taxon>
        <taxon>Diversisporales</taxon>
        <taxon>Gigasporaceae</taxon>
        <taxon>Cetraspora</taxon>
    </lineage>
</organism>
<evidence type="ECO:0000313" key="3">
    <source>
        <dbReference type="Proteomes" id="UP000789759"/>
    </source>
</evidence>
<dbReference type="EMBL" id="CAJVQA010076954">
    <property type="protein sequence ID" value="CAG8835823.1"/>
    <property type="molecule type" value="Genomic_DNA"/>
</dbReference>
<evidence type="ECO:0000256" key="1">
    <source>
        <dbReference type="SAM" id="MobiDB-lite"/>
    </source>
</evidence>
<feature type="non-terminal residue" evidence="2">
    <location>
        <position position="1"/>
    </location>
</feature>